<keyword evidence="2" id="KW-1185">Reference proteome</keyword>
<dbReference type="AlphaFoldDB" id="A0A839E891"/>
<reference evidence="1 2" key="1">
    <citation type="submission" date="2020-07" db="EMBL/GenBank/DDBJ databases">
        <title>Sequencing the genomes of 1000 actinobacteria strains.</title>
        <authorList>
            <person name="Klenk H.-P."/>
        </authorList>
    </citation>
    <scope>NUCLEOTIDE SEQUENCE [LARGE SCALE GENOMIC DNA]</scope>
    <source>
        <strain evidence="1 2">DSM 19663</strain>
    </source>
</reference>
<dbReference type="EMBL" id="JACGWX010000002">
    <property type="protein sequence ID" value="MBA8847403.1"/>
    <property type="molecule type" value="Genomic_DNA"/>
</dbReference>
<dbReference type="Proteomes" id="UP000585905">
    <property type="component" value="Unassembled WGS sequence"/>
</dbReference>
<protein>
    <submittedName>
        <fullName evidence="1">Uncharacterized protein</fullName>
    </submittedName>
</protein>
<comment type="caution">
    <text evidence="1">The sequence shown here is derived from an EMBL/GenBank/DDBJ whole genome shotgun (WGS) entry which is preliminary data.</text>
</comment>
<name>A0A839E891_9MICO</name>
<organism evidence="1 2">
    <name type="scientific">Microcella alkalica</name>
    <dbReference type="NCBI Taxonomy" id="355930"/>
    <lineage>
        <taxon>Bacteria</taxon>
        <taxon>Bacillati</taxon>
        <taxon>Actinomycetota</taxon>
        <taxon>Actinomycetes</taxon>
        <taxon>Micrococcales</taxon>
        <taxon>Microbacteriaceae</taxon>
        <taxon>Microcella</taxon>
    </lineage>
</organism>
<evidence type="ECO:0000313" key="1">
    <source>
        <dbReference type="EMBL" id="MBA8847403.1"/>
    </source>
</evidence>
<sequence>MIRHLFHRKPDARDAYAIAAAMVVQLLEHPEDAENIAVFHLTNRPDAVAILSYALGYQTHLAIALRNASPEGLVEAERQLDLIRTEAMSI</sequence>
<accession>A0A839E891</accession>
<dbReference type="RefSeq" id="WP_182490250.1">
    <property type="nucleotide sequence ID" value="NZ_JACGWX010000002.1"/>
</dbReference>
<proteinExistence type="predicted"/>
<evidence type="ECO:0000313" key="2">
    <source>
        <dbReference type="Proteomes" id="UP000585905"/>
    </source>
</evidence>
<gene>
    <name evidence="1" type="ORF">FHX53_000988</name>
</gene>